<feature type="chain" id="PRO_5045092177" evidence="1">
    <location>
        <begin position="26"/>
        <end position="90"/>
    </location>
</feature>
<dbReference type="Proteomes" id="UP001652431">
    <property type="component" value="Unassembled WGS sequence"/>
</dbReference>
<evidence type="ECO:0000313" key="3">
    <source>
        <dbReference type="Proteomes" id="UP001652431"/>
    </source>
</evidence>
<organism evidence="2 3">
    <name type="scientific">Dorea acetigenes</name>
    <dbReference type="NCBI Taxonomy" id="2981787"/>
    <lineage>
        <taxon>Bacteria</taxon>
        <taxon>Bacillati</taxon>
        <taxon>Bacillota</taxon>
        <taxon>Clostridia</taxon>
        <taxon>Lachnospirales</taxon>
        <taxon>Lachnospiraceae</taxon>
        <taxon>Dorea</taxon>
    </lineage>
</organism>
<evidence type="ECO:0000313" key="2">
    <source>
        <dbReference type="EMBL" id="MCU6686499.1"/>
    </source>
</evidence>
<proteinExistence type="predicted"/>
<accession>A0ABT2RM59</accession>
<dbReference type="EMBL" id="JAOQJU010000007">
    <property type="protein sequence ID" value="MCU6686499.1"/>
    <property type="molecule type" value="Genomic_DNA"/>
</dbReference>
<comment type="caution">
    <text evidence="2">The sequence shown here is derived from an EMBL/GenBank/DDBJ whole genome shotgun (WGS) entry which is preliminary data.</text>
</comment>
<gene>
    <name evidence="2" type="ORF">OCV99_08040</name>
</gene>
<name>A0ABT2RM59_9FIRM</name>
<protein>
    <submittedName>
        <fullName evidence="2">Uncharacterized protein</fullName>
    </submittedName>
</protein>
<evidence type="ECO:0000256" key="1">
    <source>
        <dbReference type="SAM" id="SignalP"/>
    </source>
</evidence>
<keyword evidence="3" id="KW-1185">Reference proteome</keyword>
<dbReference type="RefSeq" id="WP_158369576.1">
    <property type="nucleotide sequence ID" value="NZ_JAOQJU010000007.1"/>
</dbReference>
<keyword evidence="1" id="KW-0732">Signal</keyword>
<reference evidence="2 3" key="1">
    <citation type="journal article" date="2021" name="ISME Commun">
        <title>Automated analysis of genomic sequences facilitates high-throughput and comprehensive description of bacteria.</title>
        <authorList>
            <person name="Hitch T.C.A."/>
        </authorList>
    </citation>
    <scope>NUCLEOTIDE SEQUENCE [LARGE SCALE GENOMIC DNA]</scope>
    <source>
        <strain evidence="2 3">Sanger_03</strain>
    </source>
</reference>
<sequence>MKKKMFGLVGVILLALMISPIVSHAEDLDAAQNEESATEGTIVMDEAAETAISHAGEIISVSAAEKSEEEIREYAFVLCKVLSRNMMSEF</sequence>
<feature type="signal peptide" evidence="1">
    <location>
        <begin position="1"/>
        <end position="25"/>
    </location>
</feature>